<dbReference type="Proteomes" id="UP000440578">
    <property type="component" value="Unassembled WGS sequence"/>
</dbReference>
<dbReference type="AlphaFoldDB" id="A0A6A4WDB8"/>
<dbReference type="GO" id="GO:0004222">
    <property type="term" value="F:metalloendopeptidase activity"/>
    <property type="evidence" value="ECO:0007669"/>
    <property type="project" value="TreeGrafter"/>
</dbReference>
<dbReference type="GO" id="GO:0006508">
    <property type="term" value="P:proteolysis"/>
    <property type="evidence" value="ECO:0007669"/>
    <property type="project" value="TreeGrafter"/>
</dbReference>
<dbReference type="InterPro" id="IPR013783">
    <property type="entry name" value="Ig-like_fold"/>
</dbReference>
<feature type="compositionally biased region" description="Low complexity" evidence="3">
    <location>
        <begin position="1001"/>
        <end position="1011"/>
    </location>
</feature>
<organism evidence="6 7">
    <name type="scientific">Amphibalanus amphitrite</name>
    <name type="common">Striped barnacle</name>
    <name type="synonym">Balanus amphitrite</name>
    <dbReference type="NCBI Taxonomy" id="1232801"/>
    <lineage>
        <taxon>Eukaryota</taxon>
        <taxon>Metazoa</taxon>
        <taxon>Ecdysozoa</taxon>
        <taxon>Arthropoda</taxon>
        <taxon>Crustacea</taxon>
        <taxon>Multicrustacea</taxon>
        <taxon>Cirripedia</taxon>
        <taxon>Thoracica</taxon>
        <taxon>Thoracicalcarea</taxon>
        <taxon>Balanomorpha</taxon>
        <taxon>Balanoidea</taxon>
        <taxon>Balanidae</taxon>
        <taxon>Amphibalaninae</taxon>
        <taxon>Amphibalanus</taxon>
    </lineage>
</organism>
<dbReference type="InterPro" id="IPR007110">
    <property type="entry name" value="Ig-like_dom"/>
</dbReference>
<accession>A0A6A4WDB8</accession>
<dbReference type="InterPro" id="IPR000884">
    <property type="entry name" value="TSP1_rpt"/>
</dbReference>
<feature type="domain" description="Ig-like" evidence="5">
    <location>
        <begin position="678"/>
        <end position="757"/>
    </location>
</feature>
<evidence type="ECO:0000313" key="6">
    <source>
        <dbReference type="EMBL" id="KAF0305356.1"/>
    </source>
</evidence>
<keyword evidence="4" id="KW-1133">Transmembrane helix</keyword>
<evidence type="ECO:0000256" key="4">
    <source>
        <dbReference type="SAM" id="Phobius"/>
    </source>
</evidence>
<keyword evidence="7" id="KW-1185">Reference proteome</keyword>
<keyword evidence="4" id="KW-0812">Transmembrane</keyword>
<keyword evidence="2" id="KW-0964">Secreted</keyword>
<evidence type="ECO:0000256" key="1">
    <source>
        <dbReference type="ARBA" id="ARBA00004613"/>
    </source>
</evidence>
<dbReference type="Gene3D" id="2.20.100.10">
    <property type="entry name" value="Thrombospondin type-1 (TSP1) repeat"/>
    <property type="match status" value="1"/>
</dbReference>
<dbReference type="GO" id="GO:0031012">
    <property type="term" value="C:extracellular matrix"/>
    <property type="evidence" value="ECO:0007669"/>
    <property type="project" value="TreeGrafter"/>
</dbReference>
<dbReference type="Gene3D" id="2.60.40.10">
    <property type="entry name" value="Immunoglobulins"/>
    <property type="match status" value="1"/>
</dbReference>
<dbReference type="GO" id="GO:0005576">
    <property type="term" value="C:extracellular region"/>
    <property type="evidence" value="ECO:0007669"/>
    <property type="project" value="UniProtKB-SubCell"/>
</dbReference>
<keyword evidence="4" id="KW-0472">Membrane</keyword>
<evidence type="ECO:0000256" key="3">
    <source>
        <dbReference type="SAM" id="MobiDB-lite"/>
    </source>
</evidence>
<evidence type="ECO:0000313" key="7">
    <source>
        <dbReference type="Proteomes" id="UP000440578"/>
    </source>
</evidence>
<sequence length="1011" mass="114303">MYSLLVTVTAILVPTSVVLNLIIVAVVISNRKLHTVINALATVLCANNIAWTALPVLMVINLDLSIPLLCYLRVFFFIITRGVSFMTIVIITLSETSEISDWNRKLYGDHNLCLNDPDRAALGVDRPFCFIKESLDKYVKRFCNSAPMCTLNPAHHIMATSEVRIVLHSGMQHYTYFGVRTVTPTIRDLGALVCFSDMQWDPHSNTVCVYIGNNFFLGIVVTFYKKLDSSKDSFLTSLQKEGTFTEVTSRSLAKEQVSPQIEGITFNWYWVKFCSEFVYIGRGQTHTPIMVVPYTENAITDAGRIRNNKMTPGEWYRYIGAIATGDREPVTASRAQVKDEGEHQSASSYGRRVFSRLMLQGNQKTGTLFAFHQERLRDLCPIVEIQPNTRTLEGGATEAIFEFSIRFLKRQTNVKSGFVVRLAEMANGKENGFQVYDAIFTHRRRGDMDGFLPLANPPPGGEFALAVVQHRPDRDPAYVRERDRLSKQYNVENGMWFSFGSVVFVNDTADGQWHTILVRVITDLGGKKPTAKLHVETPYKDDYQCLFEGYIDGAGVGDVQYGSISLLEGTESGVQVMLDLAGDRCEPPTDEQLEPVARDGGWGMWSSWDCSAPCDGGFGSRQRLCNNPEATLWGHDCWHVPREFGLCNNHKCGTFSDDTRLRMLYNLANDPISLDLHEGDRFVLRCRTDAYRAAEEQFSLLDTRWLLNGEPWRVDSNRMERRDLDVVVWNASWRDTGVYSCVVQPSPDVTGLVALVTVVVRTENVTRHVMTGDRVEFDCMGELLDQIYDDLIHFWYLDGELYSYMGYRVFPDENHTDMVLPKTDQTDPMEPRYIAVEEIRLLEVNETLLNTMTMRIASEKLSGEWECRVYQPKYKLLWITSWFRLQVLPFDAYRRLTMGPVAQSLVGGVRGTVIYSVLGTIAGLAALAGGMYWIVRRRQRRIQAQLVLFKQSGLWSQSGETATLLAGDSEAEEGEEEEEEEEGEEEAGAVLVEVPEETETELTAAETTDEG</sequence>
<feature type="transmembrane region" description="Helical" evidence="4">
    <location>
        <begin position="6"/>
        <end position="28"/>
    </location>
</feature>
<dbReference type="PROSITE" id="PS50092">
    <property type="entry name" value="TSP1"/>
    <property type="match status" value="1"/>
</dbReference>
<dbReference type="PANTHER" id="PTHR13723:SF281">
    <property type="entry name" value="PAPILIN"/>
    <property type="match status" value="1"/>
</dbReference>
<dbReference type="EMBL" id="VIIS01000759">
    <property type="protein sequence ID" value="KAF0305356.1"/>
    <property type="molecule type" value="Genomic_DNA"/>
</dbReference>
<proteinExistence type="predicted"/>
<dbReference type="PANTHER" id="PTHR13723">
    <property type="entry name" value="ADAMTS A DISINTEGRIN AND METALLOPROTEASE WITH THROMBOSPONDIN MOTIFS PROTEASE"/>
    <property type="match status" value="1"/>
</dbReference>
<evidence type="ECO:0000259" key="5">
    <source>
        <dbReference type="PROSITE" id="PS50835"/>
    </source>
</evidence>
<feature type="region of interest" description="Disordered" evidence="3">
    <location>
        <begin position="962"/>
        <end position="1011"/>
    </location>
</feature>
<feature type="transmembrane region" description="Helical" evidence="4">
    <location>
        <begin position="913"/>
        <end position="935"/>
    </location>
</feature>
<dbReference type="GO" id="GO:0030198">
    <property type="term" value="P:extracellular matrix organization"/>
    <property type="evidence" value="ECO:0007669"/>
    <property type="project" value="TreeGrafter"/>
</dbReference>
<comment type="subcellular location">
    <subcellularLocation>
        <location evidence="1">Secreted</location>
    </subcellularLocation>
</comment>
<dbReference type="InterPro" id="IPR050439">
    <property type="entry name" value="ADAMTS_ADAMTS-like"/>
</dbReference>
<feature type="transmembrane region" description="Helical" evidence="4">
    <location>
        <begin position="207"/>
        <end position="224"/>
    </location>
</feature>
<dbReference type="InterPro" id="IPR036383">
    <property type="entry name" value="TSP1_rpt_sf"/>
</dbReference>
<feature type="compositionally biased region" description="Acidic residues" evidence="3">
    <location>
        <begin position="969"/>
        <end position="987"/>
    </location>
</feature>
<dbReference type="SUPFAM" id="SSF82895">
    <property type="entry name" value="TSP-1 type 1 repeat"/>
    <property type="match status" value="1"/>
</dbReference>
<feature type="transmembrane region" description="Helical" evidence="4">
    <location>
        <begin position="40"/>
        <end position="62"/>
    </location>
</feature>
<comment type="caution">
    <text evidence="6">The sequence shown here is derived from an EMBL/GenBank/DDBJ whole genome shotgun (WGS) entry which is preliminary data.</text>
</comment>
<reference evidence="6 7" key="1">
    <citation type="submission" date="2019-07" db="EMBL/GenBank/DDBJ databases">
        <title>Draft genome assembly of a fouling barnacle, Amphibalanus amphitrite (Darwin, 1854): The first reference genome for Thecostraca.</title>
        <authorList>
            <person name="Kim W."/>
        </authorList>
    </citation>
    <scope>NUCLEOTIDE SEQUENCE [LARGE SCALE GENOMIC DNA]</scope>
    <source>
        <strain evidence="6">SNU_AA5</strain>
        <tissue evidence="6">Soma without cirri and trophi</tissue>
    </source>
</reference>
<name>A0A6A4WDB8_AMPAM</name>
<feature type="transmembrane region" description="Helical" evidence="4">
    <location>
        <begin position="74"/>
        <end position="94"/>
    </location>
</feature>
<gene>
    <name evidence="6" type="primary">thbs1_1</name>
    <name evidence="6" type="ORF">FJT64_023014</name>
</gene>
<dbReference type="PROSITE" id="PS50835">
    <property type="entry name" value="IG_LIKE"/>
    <property type="match status" value="1"/>
</dbReference>
<protein>
    <submittedName>
        <fullName evidence="6">Thrombospondin-1</fullName>
    </submittedName>
</protein>
<dbReference type="SMART" id="SM00409">
    <property type="entry name" value="IG"/>
    <property type="match status" value="1"/>
</dbReference>
<dbReference type="InterPro" id="IPR036179">
    <property type="entry name" value="Ig-like_dom_sf"/>
</dbReference>
<dbReference type="InterPro" id="IPR003599">
    <property type="entry name" value="Ig_sub"/>
</dbReference>
<evidence type="ECO:0000256" key="2">
    <source>
        <dbReference type="ARBA" id="ARBA00022525"/>
    </source>
</evidence>
<dbReference type="CDD" id="cd00637">
    <property type="entry name" value="7tm_classA_rhodopsin-like"/>
    <property type="match status" value="1"/>
</dbReference>
<dbReference type="SUPFAM" id="SSF48726">
    <property type="entry name" value="Immunoglobulin"/>
    <property type="match status" value="1"/>
</dbReference>
<dbReference type="OrthoDB" id="1915767at2759"/>